<organism evidence="3 4">
    <name type="scientific">Thauera propionica</name>
    <dbReference type="NCBI Taxonomy" id="2019431"/>
    <lineage>
        <taxon>Bacteria</taxon>
        <taxon>Pseudomonadati</taxon>
        <taxon>Pseudomonadota</taxon>
        <taxon>Betaproteobacteria</taxon>
        <taxon>Rhodocyclales</taxon>
        <taxon>Zoogloeaceae</taxon>
        <taxon>Thauera</taxon>
    </lineage>
</organism>
<sequence>MILMRVVGARPQFMQEIAFRHEVDIRGYREILVHTGQHYDEKMSQIFFDDLGIPRPDINIGVGSGSHGHQTGRMLGSLDDIIEEYRPDVLVVDGDTNSTLAGALAAAKMHVPLVHVEAGLRSFDRRMPEEVNRVIADHLANLLCAPTPTAVRNLSQEGLSDHVVLTGDLMYDCFMHFRDQADSTAISRCGVADTDFLLATVHRAENTDNPERFAEIISGLMSLPLPVIIPAHPRIRGQLERITKTLIGRDNLIIIDPVGYLQMLALEQQAKCILTDSGGVQREAFFAGKPSIILRDTTEWREQIDSGWSYLSGASASAISLAYESVCGCDMPTQPQIYGDGKAAAKVLTAIEEFLR</sequence>
<dbReference type="Gene3D" id="3.40.50.2000">
    <property type="entry name" value="Glycogen Phosphorylase B"/>
    <property type="match status" value="2"/>
</dbReference>
<feature type="domain" description="UDP-N-acetylglucosamine 2-epimerase" evidence="2">
    <location>
        <begin position="29"/>
        <end position="352"/>
    </location>
</feature>
<dbReference type="Proteomes" id="UP000215181">
    <property type="component" value="Unassembled WGS sequence"/>
</dbReference>
<evidence type="ECO:0000313" key="4">
    <source>
        <dbReference type="Proteomes" id="UP000215181"/>
    </source>
</evidence>
<protein>
    <submittedName>
        <fullName evidence="3">UDP-N-acetylglucosamine 2-epimerase (Non-hydrolyzing)</fullName>
    </submittedName>
</protein>
<keyword evidence="1" id="KW-0413">Isomerase</keyword>
<dbReference type="SUPFAM" id="SSF53756">
    <property type="entry name" value="UDP-Glycosyltransferase/glycogen phosphorylase"/>
    <property type="match status" value="1"/>
</dbReference>
<evidence type="ECO:0000256" key="1">
    <source>
        <dbReference type="RuleBase" id="RU003513"/>
    </source>
</evidence>
<proteinExistence type="inferred from homology"/>
<dbReference type="InterPro" id="IPR003331">
    <property type="entry name" value="UDP_GlcNAc_Epimerase_2_dom"/>
</dbReference>
<reference evidence="3 4" key="1">
    <citation type="submission" date="2017-07" db="EMBL/GenBank/DDBJ databases">
        <title>Thauera sp. KNDSS-Mac4 genome sequence and assembly.</title>
        <authorList>
            <person name="Mayilraj S."/>
        </authorList>
    </citation>
    <scope>NUCLEOTIDE SEQUENCE [LARGE SCALE GENOMIC DNA]</scope>
    <source>
        <strain evidence="3 4">KNDSS-Mac4</strain>
    </source>
</reference>
<dbReference type="Pfam" id="PF02350">
    <property type="entry name" value="Epimerase_2"/>
    <property type="match status" value="1"/>
</dbReference>
<keyword evidence="4" id="KW-1185">Reference proteome</keyword>
<comment type="similarity">
    <text evidence="1">Belongs to the UDP-N-acetylglucosamine 2-epimerase family.</text>
</comment>
<dbReference type="OrthoDB" id="9803238at2"/>
<dbReference type="GO" id="GO:0016853">
    <property type="term" value="F:isomerase activity"/>
    <property type="evidence" value="ECO:0007669"/>
    <property type="project" value="UniProtKB-KW"/>
</dbReference>
<evidence type="ECO:0000313" key="3">
    <source>
        <dbReference type="EMBL" id="OYD55712.1"/>
    </source>
</evidence>
<accession>A0A235F380</accession>
<dbReference type="PANTHER" id="PTHR43174">
    <property type="entry name" value="UDP-N-ACETYLGLUCOSAMINE 2-EPIMERASE"/>
    <property type="match status" value="1"/>
</dbReference>
<gene>
    <name evidence="3" type="ORF">CGK74_00750</name>
</gene>
<name>A0A235F380_9RHOO</name>
<dbReference type="AlphaFoldDB" id="A0A235F380"/>
<dbReference type="PANTHER" id="PTHR43174:SF1">
    <property type="entry name" value="UDP-N-ACETYLGLUCOSAMINE 2-EPIMERASE"/>
    <property type="match status" value="1"/>
</dbReference>
<dbReference type="CDD" id="cd03786">
    <property type="entry name" value="GTB_UDP-GlcNAc_2-Epimerase"/>
    <property type="match status" value="1"/>
</dbReference>
<dbReference type="NCBIfam" id="TIGR00236">
    <property type="entry name" value="wecB"/>
    <property type="match status" value="1"/>
</dbReference>
<evidence type="ECO:0000259" key="2">
    <source>
        <dbReference type="Pfam" id="PF02350"/>
    </source>
</evidence>
<dbReference type="EMBL" id="NOIH01000002">
    <property type="protein sequence ID" value="OYD55712.1"/>
    <property type="molecule type" value="Genomic_DNA"/>
</dbReference>
<dbReference type="InterPro" id="IPR029767">
    <property type="entry name" value="WecB-like"/>
</dbReference>
<comment type="caution">
    <text evidence="3">The sequence shown here is derived from an EMBL/GenBank/DDBJ whole genome shotgun (WGS) entry which is preliminary data.</text>
</comment>